<evidence type="ECO:0000313" key="2">
    <source>
        <dbReference type="EMBL" id="RPE81452.1"/>
    </source>
</evidence>
<protein>
    <submittedName>
        <fullName evidence="2">Nucleoside-diphosphate-sugar epimerase</fullName>
    </submittedName>
</protein>
<dbReference type="InterPro" id="IPR001509">
    <property type="entry name" value="Epimerase_deHydtase"/>
</dbReference>
<evidence type="ECO:0000259" key="1">
    <source>
        <dbReference type="Pfam" id="PF01370"/>
    </source>
</evidence>
<dbReference type="Gene3D" id="3.40.50.720">
    <property type="entry name" value="NAD(P)-binding Rossmann-like Domain"/>
    <property type="match status" value="1"/>
</dbReference>
<dbReference type="AlphaFoldDB" id="A0A3N4VEN3"/>
<sequence>MRVLVTGTSGHLGEALARTLRDAGREVVGLDVLPGAYTSHVGSIVDRGFVARAMRGAQAVFHAATLHKPHIATHRRQDFVDVNVTGTLNLLEEAAAAGVRAFVYTSTTSVFGDALVPPAGAPAAWVTEDLAPVPKNIYGVSKAAAEDLCQLFHRNQRLACIVLRTSRFFPEEDDDRGARERYADANLKLNEYLHRRVDIEDVVEAHLLAAERAPALGFRRYIVSATTPFLPEDTAELRVDAERVVRRRVPEYAEEYARRGWRLPPRLDRVYVNERARRELGWRPRYDFRHLLERLRLGEDYRSPLARQVGAKGYHIERFADGPYPVEC</sequence>
<evidence type="ECO:0000313" key="3">
    <source>
        <dbReference type="Proteomes" id="UP000269708"/>
    </source>
</evidence>
<dbReference type="Pfam" id="PF01370">
    <property type="entry name" value="Epimerase"/>
    <property type="match status" value="1"/>
</dbReference>
<proteinExistence type="predicted"/>
<name>A0A3N4VEN3_9GAMM</name>
<keyword evidence="3" id="KW-1185">Reference proteome</keyword>
<comment type="caution">
    <text evidence="2">The sequence shown here is derived from an EMBL/GenBank/DDBJ whole genome shotgun (WGS) entry which is preliminary data.</text>
</comment>
<organism evidence="2 3">
    <name type="scientific">Vulcaniibacterium tengchongense</name>
    <dbReference type="NCBI Taxonomy" id="1273429"/>
    <lineage>
        <taxon>Bacteria</taxon>
        <taxon>Pseudomonadati</taxon>
        <taxon>Pseudomonadota</taxon>
        <taxon>Gammaproteobacteria</taxon>
        <taxon>Lysobacterales</taxon>
        <taxon>Lysobacteraceae</taxon>
        <taxon>Vulcaniibacterium</taxon>
    </lineage>
</organism>
<dbReference type="SUPFAM" id="SSF51735">
    <property type="entry name" value="NAD(P)-binding Rossmann-fold domains"/>
    <property type="match status" value="1"/>
</dbReference>
<gene>
    <name evidence="2" type="ORF">EDC50_0642</name>
</gene>
<dbReference type="RefSeq" id="WP_123769009.1">
    <property type="nucleotide sequence ID" value="NZ_RKQN01000001.1"/>
</dbReference>
<accession>A0A3N4VEN3</accession>
<dbReference type="InterPro" id="IPR036291">
    <property type="entry name" value="NAD(P)-bd_dom_sf"/>
</dbReference>
<dbReference type="PANTHER" id="PTHR43245">
    <property type="entry name" value="BIFUNCTIONAL POLYMYXIN RESISTANCE PROTEIN ARNA"/>
    <property type="match status" value="1"/>
</dbReference>
<dbReference type="InterPro" id="IPR050177">
    <property type="entry name" value="Lipid_A_modif_metabolic_enz"/>
</dbReference>
<dbReference type="OrthoDB" id="9801056at2"/>
<feature type="domain" description="NAD-dependent epimerase/dehydratase" evidence="1">
    <location>
        <begin position="3"/>
        <end position="212"/>
    </location>
</feature>
<dbReference type="EMBL" id="RKQN01000001">
    <property type="protein sequence ID" value="RPE81452.1"/>
    <property type="molecule type" value="Genomic_DNA"/>
</dbReference>
<reference evidence="2 3" key="1">
    <citation type="submission" date="2018-11" db="EMBL/GenBank/DDBJ databases">
        <title>Genomic Encyclopedia of Type Strains, Phase IV (KMG-IV): sequencing the most valuable type-strain genomes for metagenomic binning, comparative biology and taxonomic classification.</title>
        <authorList>
            <person name="Goeker M."/>
        </authorList>
    </citation>
    <scope>NUCLEOTIDE SEQUENCE [LARGE SCALE GENOMIC DNA]</scope>
    <source>
        <strain evidence="2 3">DSM 25623</strain>
    </source>
</reference>
<dbReference type="Proteomes" id="UP000269708">
    <property type="component" value="Unassembled WGS sequence"/>
</dbReference>
<dbReference type="PANTHER" id="PTHR43245:SF54">
    <property type="entry name" value="BLL0593 PROTEIN"/>
    <property type="match status" value="1"/>
</dbReference>